<keyword evidence="2 3" id="KW-1015">Disulfide bond</keyword>
<feature type="domain" description="Kringle" evidence="4">
    <location>
        <begin position="408"/>
        <end position="483"/>
    </location>
</feature>
<feature type="domain" description="Kringle" evidence="4">
    <location>
        <begin position="66"/>
        <end position="142"/>
    </location>
</feature>
<reference evidence="5" key="1">
    <citation type="journal article" date="2023" name="Mol. Biol. Evol.">
        <title>Third-Generation Sequencing Reveals the Adaptive Role of the Epigenome in Three Deep-Sea Polychaetes.</title>
        <authorList>
            <person name="Perez M."/>
            <person name="Aroh O."/>
            <person name="Sun Y."/>
            <person name="Lan Y."/>
            <person name="Juniper S.K."/>
            <person name="Young C.R."/>
            <person name="Angers B."/>
            <person name="Qian P.Y."/>
        </authorList>
    </citation>
    <scope>NUCLEOTIDE SEQUENCE</scope>
    <source>
        <strain evidence="5">P08H-3</strain>
    </source>
</reference>
<dbReference type="PANTHER" id="PTHR24261:SF7">
    <property type="entry name" value="KRINGLE DOMAIN-CONTAINING PROTEIN"/>
    <property type="match status" value="1"/>
</dbReference>
<dbReference type="PROSITE" id="PS00021">
    <property type="entry name" value="KRINGLE_1"/>
    <property type="match status" value="7"/>
</dbReference>
<name>A0AAD9J8I2_9ANNE</name>
<comment type="caution">
    <text evidence="3">Lacks conserved residue(s) required for the propagation of feature annotation.</text>
</comment>
<organism evidence="5 6">
    <name type="scientific">Paralvinella palmiformis</name>
    <dbReference type="NCBI Taxonomy" id="53620"/>
    <lineage>
        <taxon>Eukaryota</taxon>
        <taxon>Metazoa</taxon>
        <taxon>Spiralia</taxon>
        <taxon>Lophotrochozoa</taxon>
        <taxon>Annelida</taxon>
        <taxon>Polychaeta</taxon>
        <taxon>Sedentaria</taxon>
        <taxon>Canalipalpata</taxon>
        <taxon>Terebellida</taxon>
        <taxon>Terebelliformia</taxon>
        <taxon>Alvinellidae</taxon>
        <taxon>Paralvinella</taxon>
    </lineage>
</organism>
<feature type="domain" description="Kringle" evidence="4">
    <location>
        <begin position="323"/>
        <end position="399"/>
    </location>
</feature>
<feature type="domain" description="Kringle" evidence="4">
    <location>
        <begin position="494"/>
        <end position="570"/>
    </location>
</feature>
<sequence>MQIPHKHPYTDDDMYPDASVTDAANFCRNPSNDPALGPWCYTTDPDVRRETCAISKCSECMLDDLGRQYTGKQAVTNSGRTCQRWDTQSPHAHNFVNGTNFPDGTVDAAENYCRNPDGKKGGPWCYTMDFRVTWEYCGIYSCRECVVSYLGDEYDGTRSTTISGRQCQRWDSQYPHQHNYTENDLPDRSLLDATNKCRNPDKKSGSGPWCFTTDRNVRWESCGVPFCNQRGIRPNKEFRNYTGIRSVTASGTVCQYWSSQKHHPHNFTDPADFPDPTILSAVNYCRNPDGKPTGPWCYTMDPDKEWETCGIPLASDCRLTDLGKEYTGRYRITVSGRNCQRWDAQTPHSHQNNDSSLFPDATLEDAANYCRNPTGKDGGPWCYTTDPDRKWEYCDVLKCEDCKPTYLGTTYKGSRSRTVSGHICHRWNATTPYSHGFTAKDFPDESLSDANNYCRNPDGDPDGPWCYTIDPSIRRETCGIHLCMELGRRETKIGNLYRGHHFFTKSGILCQRWDRQYPHNHTHTSIAMFPDSSLEETANYCRNPDNDPEGPWCYTMDPGVVRESCNIPRANDCVRDNKYGTLYTGTRTKTMSGRLCQVWQSQSPHFSYYTSNTSFPDSSARDAKNYCRNPSNQTLGPWCYTTDEKRVKETCFIPSCLECRMTYIGYDYRGTISSTLSGRPCQRWDAQIPHRHNMTNPLRFPDKTLAEAANYCRNPDRKVGTGPWCYTDDPLVEWESCAIPICEDCTIDDTGTGYGGYINTALNFTRCKHWLDVSSVSYSNSYFNEVLVSRAKNYCRNPPIDSPLKGTGPWCHSSDDEQKVSCGIPRCSGREYTGRRSTTISGRTCQRWDRSYPSHHSYVEDKYFPDISIHEASNYCRNPDQRSTGPWCYTIEGTGDESCEIPFCFGKGFDSDRIVNSDFISSTTDKCSLNVFQYPTDKDANIMASRPTSVSSALDPYIAV</sequence>
<comment type="caution">
    <text evidence="5">The sequence shown here is derived from an EMBL/GenBank/DDBJ whole genome shotgun (WGS) entry which is preliminary data.</text>
</comment>
<dbReference type="EMBL" id="JAODUP010000498">
    <property type="protein sequence ID" value="KAK2148429.1"/>
    <property type="molecule type" value="Genomic_DNA"/>
</dbReference>
<accession>A0AAD9J8I2</accession>
<dbReference type="PROSITE" id="PS50070">
    <property type="entry name" value="KRINGLE_2"/>
    <property type="match status" value="11"/>
</dbReference>
<feature type="domain" description="Kringle" evidence="4">
    <location>
        <begin position="239"/>
        <end position="317"/>
    </location>
</feature>
<dbReference type="InterPro" id="IPR000001">
    <property type="entry name" value="Kringle"/>
</dbReference>
<dbReference type="CDD" id="cd00108">
    <property type="entry name" value="KR"/>
    <property type="match status" value="9"/>
</dbReference>
<feature type="domain" description="Kringle" evidence="4">
    <location>
        <begin position="745"/>
        <end position="827"/>
    </location>
</feature>
<evidence type="ECO:0000259" key="4">
    <source>
        <dbReference type="PROSITE" id="PS50070"/>
    </source>
</evidence>
<protein>
    <recommendedName>
        <fullName evidence="4">Kringle domain-containing protein</fullName>
    </recommendedName>
</protein>
<dbReference type="Gene3D" id="2.40.20.10">
    <property type="entry name" value="Plasminogen Kringle 4"/>
    <property type="match status" value="11"/>
</dbReference>
<evidence type="ECO:0000256" key="3">
    <source>
        <dbReference type="PROSITE-ProRule" id="PRU00121"/>
    </source>
</evidence>
<evidence type="ECO:0000313" key="5">
    <source>
        <dbReference type="EMBL" id="KAK2148429.1"/>
    </source>
</evidence>
<feature type="domain" description="Kringle" evidence="4">
    <location>
        <begin position="828"/>
        <end position="904"/>
    </location>
</feature>
<dbReference type="InterPro" id="IPR018056">
    <property type="entry name" value="Kringle_CS"/>
</dbReference>
<feature type="domain" description="Kringle" evidence="4">
    <location>
        <begin position="665"/>
        <end position="742"/>
    </location>
</feature>
<dbReference type="InterPro" id="IPR050759">
    <property type="entry name" value="Serine_protease_kringle"/>
</dbReference>
<feature type="domain" description="Kringle" evidence="4">
    <location>
        <begin position="151"/>
        <end position="227"/>
    </location>
</feature>
<gene>
    <name evidence="5" type="ORF">LSH36_498g01037</name>
</gene>
<dbReference type="InterPro" id="IPR013806">
    <property type="entry name" value="Kringle-like"/>
</dbReference>
<evidence type="ECO:0000313" key="6">
    <source>
        <dbReference type="Proteomes" id="UP001208570"/>
    </source>
</evidence>
<dbReference type="Proteomes" id="UP001208570">
    <property type="component" value="Unassembled WGS sequence"/>
</dbReference>
<proteinExistence type="predicted"/>
<dbReference type="AlphaFoldDB" id="A0AAD9J8I2"/>
<keyword evidence="1 3" id="KW-0420">Kringle</keyword>
<evidence type="ECO:0000256" key="2">
    <source>
        <dbReference type="ARBA" id="ARBA00023157"/>
    </source>
</evidence>
<dbReference type="PRINTS" id="PR00018">
    <property type="entry name" value="KRINGLE"/>
</dbReference>
<dbReference type="SMART" id="SM00130">
    <property type="entry name" value="KR"/>
    <property type="match status" value="11"/>
</dbReference>
<dbReference type="Pfam" id="PF00051">
    <property type="entry name" value="Kringle"/>
    <property type="match status" value="10"/>
</dbReference>
<feature type="domain" description="Kringle" evidence="4">
    <location>
        <begin position="1"/>
        <end position="57"/>
    </location>
</feature>
<keyword evidence="6" id="KW-1185">Reference proteome</keyword>
<feature type="domain" description="Kringle" evidence="4">
    <location>
        <begin position="580"/>
        <end position="656"/>
    </location>
</feature>
<evidence type="ECO:0000256" key="1">
    <source>
        <dbReference type="ARBA" id="ARBA00022572"/>
    </source>
</evidence>
<dbReference type="SUPFAM" id="SSF57440">
    <property type="entry name" value="Kringle-like"/>
    <property type="match status" value="11"/>
</dbReference>
<dbReference type="InterPro" id="IPR038178">
    <property type="entry name" value="Kringle_sf"/>
</dbReference>
<feature type="disulfide bond" evidence="3">
    <location>
        <begin position="876"/>
        <end position="899"/>
    </location>
</feature>
<dbReference type="PANTHER" id="PTHR24261">
    <property type="entry name" value="PLASMINOGEN-RELATED"/>
    <property type="match status" value="1"/>
</dbReference>